<gene>
    <name evidence="2" type="ORF">AVEN_135430_1</name>
</gene>
<evidence type="ECO:0000256" key="1">
    <source>
        <dbReference type="SAM" id="MobiDB-lite"/>
    </source>
</evidence>
<protein>
    <submittedName>
        <fullName evidence="2">Uncharacterized protein</fullName>
    </submittedName>
</protein>
<organism evidence="2 3">
    <name type="scientific">Araneus ventricosus</name>
    <name type="common">Orbweaver spider</name>
    <name type="synonym">Epeira ventricosa</name>
    <dbReference type="NCBI Taxonomy" id="182803"/>
    <lineage>
        <taxon>Eukaryota</taxon>
        <taxon>Metazoa</taxon>
        <taxon>Ecdysozoa</taxon>
        <taxon>Arthropoda</taxon>
        <taxon>Chelicerata</taxon>
        <taxon>Arachnida</taxon>
        <taxon>Araneae</taxon>
        <taxon>Araneomorphae</taxon>
        <taxon>Entelegynae</taxon>
        <taxon>Araneoidea</taxon>
        <taxon>Araneidae</taxon>
        <taxon>Araneus</taxon>
    </lineage>
</organism>
<evidence type="ECO:0000313" key="3">
    <source>
        <dbReference type="Proteomes" id="UP000499080"/>
    </source>
</evidence>
<feature type="compositionally biased region" description="Basic and acidic residues" evidence="1">
    <location>
        <begin position="47"/>
        <end position="58"/>
    </location>
</feature>
<comment type="caution">
    <text evidence="2">The sequence shown here is derived from an EMBL/GenBank/DDBJ whole genome shotgun (WGS) entry which is preliminary data.</text>
</comment>
<dbReference type="AlphaFoldDB" id="A0A4Y2BCX9"/>
<accession>A0A4Y2BCX9</accession>
<sequence>MRDVTTRGSRTWGVHPGTRRRMIVAVRRRPTRGSGHCPDWTSGTAGGHRDSSGRERLRLGSPDLEGDRWSEDVLLEEKERTEHLHACHNEQKNICAS</sequence>
<reference evidence="2 3" key="1">
    <citation type="journal article" date="2019" name="Sci. Rep.">
        <title>Orb-weaving spider Araneus ventricosus genome elucidates the spidroin gene catalogue.</title>
        <authorList>
            <person name="Kono N."/>
            <person name="Nakamura H."/>
            <person name="Ohtoshi R."/>
            <person name="Moran D.A.P."/>
            <person name="Shinohara A."/>
            <person name="Yoshida Y."/>
            <person name="Fujiwara M."/>
            <person name="Mori M."/>
            <person name="Tomita M."/>
            <person name="Arakawa K."/>
        </authorList>
    </citation>
    <scope>NUCLEOTIDE SEQUENCE [LARGE SCALE GENOMIC DNA]</scope>
</reference>
<dbReference type="EMBL" id="BGPR01000069">
    <property type="protein sequence ID" value="GBL90060.1"/>
    <property type="molecule type" value="Genomic_DNA"/>
</dbReference>
<evidence type="ECO:0000313" key="2">
    <source>
        <dbReference type="EMBL" id="GBL90060.1"/>
    </source>
</evidence>
<feature type="region of interest" description="Disordered" evidence="1">
    <location>
        <begin position="28"/>
        <end position="63"/>
    </location>
</feature>
<name>A0A4Y2BCX9_ARAVE</name>
<proteinExistence type="predicted"/>
<keyword evidence="3" id="KW-1185">Reference proteome</keyword>
<dbReference type="Proteomes" id="UP000499080">
    <property type="component" value="Unassembled WGS sequence"/>
</dbReference>